<protein>
    <submittedName>
        <fullName evidence="3">Uncharacterized protein</fullName>
    </submittedName>
</protein>
<keyword evidence="2" id="KW-0732">Signal</keyword>
<dbReference type="RefSeq" id="WP_269896209.1">
    <property type="nucleotide sequence ID" value="NZ_JAPZPY010000012.1"/>
</dbReference>
<dbReference type="EMBL" id="JAPZPY010000012">
    <property type="protein sequence ID" value="MCZ8381704.1"/>
    <property type="molecule type" value="Genomic_DNA"/>
</dbReference>
<accession>A0ABT4PYP4</accession>
<feature type="chain" id="PRO_5047097980" evidence="2">
    <location>
        <begin position="23"/>
        <end position="110"/>
    </location>
</feature>
<sequence>MRTLLIATVVLAVAGGIGLATTAALSPASDSAPLQPITVQTPVQRLPPSAPPAAPPSAPPPPALPAPAGRGPVQPDGAPAPPPPVTWSDDGDDDQGWDDDGDGGDDDADD</sequence>
<comment type="caution">
    <text evidence="3">The sequence shown here is derived from an EMBL/GenBank/DDBJ whole genome shotgun (WGS) entry which is preliminary data.</text>
</comment>
<feature type="signal peptide" evidence="2">
    <location>
        <begin position="1"/>
        <end position="22"/>
    </location>
</feature>
<evidence type="ECO:0000256" key="1">
    <source>
        <dbReference type="SAM" id="MobiDB-lite"/>
    </source>
</evidence>
<evidence type="ECO:0000313" key="3">
    <source>
        <dbReference type="EMBL" id="MCZ8381704.1"/>
    </source>
</evidence>
<proteinExistence type="predicted"/>
<dbReference type="Proteomes" id="UP001142153">
    <property type="component" value="Unassembled WGS sequence"/>
</dbReference>
<keyword evidence="4" id="KW-1185">Reference proteome</keyword>
<gene>
    <name evidence="3" type="ORF">O6P37_22795</name>
</gene>
<feature type="compositionally biased region" description="Acidic residues" evidence="1">
    <location>
        <begin position="89"/>
        <end position="110"/>
    </location>
</feature>
<name>A0ABT4PYP4_9MYCO</name>
<reference evidence="3" key="1">
    <citation type="submission" date="2022-12" db="EMBL/GenBank/DDBJ databases">
        <authorList>
            <person name="Deng Y."/>
            <person name="Zhang Y.-Q."/>
        </authorList>
    </citation>
    <scope>NUCLEOTIDE SEQUENCE</scope>
    <source>
        <strain evidence="3">CPCC 205372</strain>
    </source>
</reference>
<feature type="region of interest" description="Disordered" evidence="1">
    <location>
        <begin position="26"/>
        <end position="110"/>
    </location>
</feature>
<evidence type="ECO:0000256" key="2">
    <source>
        <dbReference type="SAM" id="SignalP"/>
    </source>
</evidence>
<feature type="compositionally biased region" description="Low complexity" evidence="1">
    <location>
        <begin position="66"/>
        <end position="77"/>
    </location>
</feature>
<feature type="compositionally biased region" description="Pro residues" evidence="1">
    <location>
        <begin position="48"/>
        <end position="65"/>
    </location>
</feature>
<evidence type="ECO:0000313" key="4">
    <source>
        <dbReference type="Proteomes" id="UP001142153"/>
    </source>
</evidence>
<organism evidence="3 4">
    <name type="scientific">Mycobacterium hippophais</name>
    <dbReference type="NCBI Taxonomy" id="3016340"/>
    <lineage>
        <taxon>Bacteria</taxon>
        <taxon>Bacillati</taxon>
        <taxon>Actinomycetota</taxon>
        <taxon>Actinomycetes</taxon>
        <taxon>Mycobacteriales</taxon>
        <taxon>Mycobacteriaceae</taxon>
        <taxon>Mycobacterium</taxon>
    </lineage>
</organism>